<name>A0ABR9RXS7_9BURK</name>
<reference evidence="3 4" key="1">
    <citation type="submission" date="2020-10" db="EMBL/GenBank/DDBJ databases">
        <title>Ramlibacter sp. HM2 16S ribosomal RNA gene Genome sequencing and assembly.</title>
        <authorList>
            <person name="Kang M."/>
        </authorList>
    </citation>
    <scope>NUCLEOTIDE SEQUENCE [LARGE SCALE GENOMIC DNA]</scope>
    <source>
        <strain evidence="3 4">HM2</strain>
    </source>
</reference>
<evidence type="ECO:0000256" key="1">
    <source>
        <dbReference type="ARBA" id="ARBA00008791"/>
    </source>
</evidence>
<comment type="caution">
    <text evidence="3">The sequence shown here is derived from an EMBL/GenBank/DDBJ whole genome shotgun (WGS) entry which is preliminary data.</text>
</comment>
<dbReference type="InterPro" id="IPR006016">
    <property type="entry name" value="UspA"/>
</dbReference>
<dbReference type="InterPro" id="IPR014729">
    <property type="entry name" value="Rossmann-like_a/b/a_fold"/>
</dbReference>
<dbReference type="EMBL" id="JADDIV010000001">
    <property type="protein sequence ID" value="MBE7366054.1"/>
    <property type="molecule type" value="Genomic_DNA"/>
</dbReference>
<dbReference type="Proteomes" id="UP000806285">
    <property type="component" value="Unassembled WGS sequence"/>
</dbReference>
<evidence type="ECO:0000259" key="2">
    <source>
        <dbReference type="Pfam" id="PF00582"/>
    </source>
</evidence>
<evidence type="ECO:0000313" key="3">
    <source>
        <dbReference type="EMBL" id="MBE7366054.1"/>
    </source>
</evidence>
<keyword evidence="4" id="KW-1185">Reference proteome</keyword>
<proteinExistence type="inferred from homology"/>
<dbReference type="PRINTS" id="PR01438">
    <property type="entry name" value="UNVRSLSTRESS"/>
</dbReference>
<gene>
    <name evidence="3" type="ORF">IM787_00610</name>
</gene>
<protein>
    <submittedName>
        <fullName evidence="3">Universal stress protein</fullName>
    </submittedName>
</protein>
<feature type="domain" description="UspA" evidence="2">
    <location>
        <begin position="1"/>
        <end position="146"/>
    </location>
</feature>
<dbReference type="SUPFAM" id="SSF52402">
    <property type="entry name" value="Adenine nucleotide alpha hydrolases-like"/>
    <property type="match status" value="1"/>
</dbReference>
<evidence type="ECO:0000313" key="4">
    <source>
        <dbReference type="Proteomes" id="UP000806285"/>
    </source>
</evidence>
<dbReference type="RefSeq" id="WP_193674694.1">
    <property type="nucleotide sequence ID" value="NZ_JADDIV010000001.1"/>
</dbReference>
<accession>A0ABR9RXS7</accession>
<dbReference type="Pfam" id="PF00582">
    <property type="entry name" value="Usp"/>
    <property type="match status" value="1"/>
</dbReference>
<dbReference type="PANTHER" id="PTHR46268">
    <property type="entry name" value="STRESS RESPONSE PROTEIN NHAX"/>
    <property type="match status" value="1"/>
</dbReference>
<sequence length="147" mass="15156">MFKRILVPVDGSDTSLHALQTAGRLARENGGQLRLVHVMDRTAYLTGYDPSGGGSGALYEALRGSGRQILADSLAAAQAAGATADTLMVDELGLRLGDAVARAAADWQADLIVVGTHGRSGPSRLLLGSGAEQVIRLAPVPVLVTRG</sequence>
<organism evidence="3 4">
    <name type="scientific">Ramlibacter pallidus</name>
    <dbReference type="NCBI Taxonomy" id="2780087"/>
    <lineage>
        <taxon>Bacteria</taxon>
        <taxon>Pseudomonadati</taxon>
        <taxon>Pseudomonadota</taxon>
        <taxon>Betaproteobacteria</taxon>
        <taxon>Burkholderiales</taxon>
        <taxon>Comamonadaceae</taxon>
        <taxon>Ramlibacter</taxon>
    </lineage>
</organism>
<comment type="similarity">
    <text evidence="1">Belongs to the universal stress protein A family.</text>
</comment>
<dbReference type="InterPro" id="IPR006015">
    <property type="entry name" value="Universal_stress_UspA"/>
</dbReference>
<dbReference type="Gene3D" id="3.40.50.620">
    <property type="entry name" value="HUPs"/>
    <property type="match status" value="1"/>
</dbReference>
<dbReference type="PANTHER" id="PTHR46268:SF6">
    <property type="entry name" value="UNIVERSAL STRESS PROTEIN UP12"/>
    <property type="match status" value="1"/>
</dbReference>
<dbReference type="CDD" id="cd00293">
    <property type="entry name" value="USP-like"/>
    <property type="match status" value="1"/>
</dbReference>